<dbReference type="Pfam" id="PF13669">
    <property type="entry name" value="Glyoxalase_4"/>
    <property type="match status" value="1"/>
</dbReference>
<evidence type="ECO:0000256" key="2">
    <source>
        <dbReference type="SAM" id="MobiDB-lite"/>
    </source>
</evidence>
<evidence type="ECO:0000259" key="3">
    <source>
        <dbReference type="PROSITE" id="PS51819"/>
    </source>
</evidence>
<feature type="domain" description="VOC" evidence="3">
    <location>
        <begin position="5"/>
        <end position="129"/>
    </location>
</feature>
<dbReference type="EMBL" id="BMKF01000002">
    <property type="protein sequence ID" value="GGB71707.1"/>
    <property type="molecule type" value="Genomic_DNA"/>
</dbReference>
<keyword evidence="5" id="KW-1185">Reference proteome</keyword>
<comment type="caution">
    <text evidence="4">The sequence shown here is derived from an EMBL/GenBank/DDBJ whole genome shotgun (WGS) entry which is preliminary data.</text>
</comment>
<dbReference type="SUPFAM" id="SSF54593">
    <property type="entry name" value="Glyoxalase/Bleomycin resistance protein/Dihydroxybiphenyl dioxygenase"/>
    <property type="match status" value="1"/>
</dbReference>
<feature type="region of interest" description="Disordered" evidence="2">
    <location>
        <begin position="99"/>
        <end position="120"/>
    </location>
</feature>
<sequence>MLITGLDHVVLICPDIDAGIAAYSMLLGVEPAWEARSGGAATAVFAVENTAIELMAPDGDGAVARRLRQLLNEGGPRLTSLAFRTGDIGMAHHKLSRRGLKPGDITTGSGTHSTSGASRSWERFRCSDDEMAGIKTFILQPHTPLPKLPLASGSVSRLDHIVIDTPDPMRALAIYGGRLGLDLALDRTAEQWKTRFLFFRTGGLTFEVIHRLGEAHDVAAHDRIWGLTWATDDLALAHARLTEDGLDVSDIRTGRKPGSEVFTVRSGTLSVPTLFISHVPR</sequence>
<reference evidence="5" key="1">
    <citation type="journal article" date="2019" name="Int. J. Syst. Evol. Microbiol.">
        <title>The Global Catalogue of Microorganisms (GCM) 10K type strain sequencing project: providing services to taxonomists for standard genome sequencing and annotation.</title>
        <authorList>
            <consortium name="The Broad Institute Genomics Platform"/>
            <consortium name="The Broad Institute Genome Sequencing Center for Infectious Disease"/>
            <person name="Wu L."/>
            <person name="Ma J."/>
        </authorList>
    </citation>
    <scope>NUCLEOTIDE SEQUENCE [LARGE SCALE GENOMIC DNA]</scope>
    <source>
        <strain evidence="5">CGMCC 1.15928</strain>
    </source>
</reference>
<keyword evidence="1" id="KW-0479">Metal-binding</keyword>
<evidence type="ECO:0000313" key="4">
    <source>
        <dbReference type="EMBL" id="GGB71707.1"/>
    </source>
</evidence>
<dbReference type="PANTHER" id="PTHR43048:SF3">
    <property type="entry name" value="METHYLMALONYL-COA EPIMERASE, MITOCHONDRIAL"/>
    <property type="match status" value="1"/>
</dbReference>
<gene>
    <name evidence="4" type="ORF">GCM10011503_20490</name>
</gene>
<dbReference type="RefSeq" id="WP_233123947.1">
    <property type="nucleotide sequence ID" value="NZ_BMKF01000002.1"/>
</dbReference>
<proteinExistence type="predicted"/>
<organism evidence="4 5">
    <name type="scientific">Henriciella pelagia</name>
    <dbReference type="NCBI Taxonomy" id="1977912"/>
    <lineage>
        <taxon>Bacteria</taxon>
        <taxon>Pseudomonadati</taxon>
        <taxon>Pseudomonadota</taxon>
        <taxon>Alphaproteobacteria</taxon>
        <taxon>Hyphomonadales</taxon>
        <taxon>Hyphomonadaceae</taxon>
        <taxon>Henriciella</taxon>
    </lineage>
</organism>
<protein>
    <submittedName>
        <fullName evidence="4">Glyoxalase</fullName>
    </submittedName>
</protein>
<accession>A0ABQ1JQF4</accession>
<dbReference type="InterPro" id="IPR037523">
    <property type="entry name" value="VOC_core"/>
</dbReference>
<dbReference type="PANTHER" id="PTHR43048">
    <property type="entry name" value="METHYLMALONYL-COA EPIMERASE"/>
    <property type="match status" value="1"/>
</dbReference>
<dbReference type="PROSITE" id="PS51819">
    <property type="entry name" value="VOC"/>
    <property type="match status" value="2"/>
</dbReference>
<feature type="compositionally biased region" description="Low complexity" evidence="2">
    <location>
        <begin position="103"/>
        <end position="118"/>
    </location>
</feature>
<dbReference type="InterPro" id="IPR029068">
    <property type="entry name" value="Glyas_Bleomycin-R_OHBP_Dase"/>
</dbReference>
<dbReference type="InterPro" id="IPR025870">
    <property type="entry name" value="Glyoxalase-like_dom"/>
</dbReference>
<name>A0ABQ1JQF4_9PROT</name>
<evidence type="ECO:0000313" key="5">
    <source>
        <dbReference type="Proteomes" id="UP000628854"/>
    </source>
</evidence>
<dbReference type="Pfam" id="PF13468">
    <property type="entry name" value="Glyoxalase_3"/>
    <property type="match status" value="1"/>
</dbReference>
<evidence type="ECO:0000256" key="1">
    <source>
        <dbReference type="ARBA" id="ARBA00022723"/>
    </source>
</evidence>
<dbReference type="Proteomes" id="UP000628854">
    <property type="component" value="Unassembled WGS sequence"/>
</dbReference>
<feature type="domain" description="VOC" evidence="3">
    <location>
        <begin position="157"/>
        <end position="278"/>
    </location>
</feature>
<dbReference type="CDD" id="cd06587">
    <property type="entry name" value="VOC"/>
    <property type="match status" value="1"/>
</dbReference>
<dbReference type="Gene3D" id="3.10.180.10">
    <property type="entry name" value="2,3-Dihydroxybiphenyl 1,2-Dioxygenase, domain 1"/>
    <property type="match status" value="2"/>
</dbReference>
<dbReference type="InterPro" id="IPR051785">
    <property type="entry name" value="MMCE/EMCE_epimerase"/>
</dbReference>